<dbReference type="Proteomes" id="UP001382935">
    <property type="component" value="Chromosome"/>
</dbReference>
<keyword evidence="2" id="KW-1185">Reference proteome</keyword>
<reference evidence="1 2" key="1">
    <citation type="submission" date="2024-02" db="EMBL/GenBank/DDBJ databases">
        <title>Full genome sequence of Sphingomonas kaistensis.</title>
        <authorList>
            <person name="Poletto B.L."/>
            <person name="Silva G."/>
            <person name="Galante D."/>
            <person name="Campos K.R."/>
            <person name="Santos M.B.N."/>
            <person name="Sacchi C.T."/>
        </authorList>
    </citation>
    <scope>NUCLEOTIDE SEQUENCE [LARGE SCALE GENOMIC DNA]</scope>
    <source>
        <strain evidence="1 2">MA4R</strain>
    </source>
</reference>
<evidence type="ECO:0000313" key="1">
    <source>
        <dbReference type="EMBL" id="WWM70535.1"/>
    </source>
</evidence>
<name>A0ABZ2G0V5_9SPHN</name>
<protein>
    <submittedName>
        <fullName evidence="1">Uncharacterized protein</fullName>
    </submittedName>
</protein>
<dbReference type="EMBL" id="CP145607">
    <property type="protein sequence ID" value="WWM70535.1"/>
    <property type="molecule type" value="Genomic_DNA"/>
</dbReference>
<proteinExistence type="predicted"/>
<accession>A0ABZ2G0V5</accession>
<sequence length="387" mass="43284">MGAEDRDAQRVRICRARLSARFDFVDDGIAIFLDRRLDLFASGLALPFGRTAVRLGEADPEMLVCDLVALEPDGETLGSEMISAVKMLDRGVMIAGAVQRIGNIVIRPEVTRIAAESGTIHADRLDREPTMEVEISKLMQQPRRRSAPEIGQLQATHGLVGIDLGKQFAERLQQFGGGGSRCQEPWFGKALTKEMGERAPLAGRWDTSRMCIGRRIEQAFRIGRQVDLRSLGEFTAVVRRRSCRGFNGSVLGLTQVQVVPERIDPGIKDIRILADVIADRKPLRGVTPFTPAMLNVMGERIVEDIGIMTQVKTCIEILAHQRVDLDWRCGLCTSKQPRHLLQHHIPHYSALRSFRSLFRRFTSADDLARSSARDRVTSSGHRPYRLL</sequence>
<gene>
    <name evidence="1" type="ORF">V6R86_07570</name>
</gene>
<evidence type="ECO:0000313" key="2">
    <source>
        <dbReference type="Proteomes" id="UP001382935"/>
    </source>
</evidence>
<organism evidence="1 2">
    <name type="scientific">Sphingomonas kaistensis</name>
    <dbReference type="NCBI Taxonomy" id="298708"/>
    <lineage>
        <taxon>Bacteria</taxon>
        <taxon>Pseudomonadati</taxon>
        <taxon>Pseudomonadota</taxon>
        <taxon>Alphaproteobacteria</taxon>
        <taxon>Sphingomonadales</taxon>
        <taxon>Sphingomonadaceae</taxon>
        <taxon>Sphingomonas</taxon>
    </lineage>
</organism>
<dbReference type="RefSeq" id="WP_338503367.1">
    <property type="nucleotide sequence ID" value="NZ_CP145607.1"/>
</dbReference>